<evidence type="ECO:0000313" key="2">
    <source>
        <dbReference type="EMBL" id="KAG6711129.1"/>
    </source>
</evidence>
<sequence>MTITRTRSLISAACLLLGFLLRQNAFVEMFGVAMQANRMNYSPPCSRLDLVLGLKAHIQKLKYLEQTE</sequence>
<feature type="signal peptide" evidence="1">
    <location>
        <begin position="1"/>
        <end position="25"/>
    </location>
</feature>
<reference evidence="2" key="1">
    <citation type="submission" date="2021-01" db="EMBL/GenBank/DDBJ databases">
        <authorList>
            <person name="Lovell J.T."/>
            <person name="Bentley N."/>
            <person name="Bhattarai G."/>
            <person name="Jenkins J.W."/>
            <person name="Sreedasyam A."/>
            <person name="Alarcon Y."/>
            <person name="Bock C."/>
            <person name="Boston L."/>
            <person name="Carlson J."/>
            <person name="Cervantes K."/>
            <person name="Clermont K."/>
            <person name="Krom N."/>
            <person name="Kubenka K."/>
            <person name="Mamidi S."/>
            <person name="Mattison C."/>
            <person name="Monteros M."/>
            <person name="Pisani C."/>
            <person name="Plott C."/>
            <person name="Rajasekar S."/>
            <person name="Rhein H.S."/>
            <person name="Rohla C."/>
            <person name="Song M."/>
            <person name="Hilaire R.S."/>
            <person name="Shu S."/>
            <person name="Wells L."/>
            <person name="Wang X."/>
            <person name="Webber J."/>
            <person name="Heerema R.J."/>
            <person name="Klein P."/>
            <person name="Conner P."/>
            <person name="Grauke L."/>
            <person name="Grimwood J."/>
            <person name="Schmutz J."/>
            <person name="Randall J.J."/>
        </authorList>
    </citation>
    <scope>NUCLEOTIDE SEQUENCE</scope>
    <source>
        <tissue evidence="2">Leaf</tissue>
    </source>
</reference>
<evidence type="ECO:0000313" key="3">
    <source>
        <dbReference type="Proteomes" id="UP000811246"/>
    </source>
</evidence>
<organism evidence="2 3">
    <name type="scientific">Carya illinoinensis</name>
    <name type="common">Pecan</name>
    <dbReference type="NCBI Taxonomy" id="32201"/>
    <lineage>
        <taxon>Eukaryota</taxon>
        <taxon>Viridiplantae</taxon>
        <taxon>Streptophyta</taxon>
        <taxon>Embryophyta</taxon>
        <taxon>Tracheophyta</taxon>
        <taxon>Spermatophyta</taxon>
        <taxon>Magnoliopsida</taxon>
        <taxon>eudicotyledons</taxon>
        <taxon>Gunneridae</taxon>
        <taxon>Pentapetalae</taxon>
        <taxon>rosids</taxon>
        <taxon>fabids</taxon>
        <taxon>Fagales</taxon>
        <taxon>Juglandaceae</taxon>
        <taxon>Carya</taxon>
    </lineage>
</organism>
<feature type="chain" id="PRO_5038079224" description="Secreted protein" evidence="1">
    <location>
        <begin position="26"/>
        <end position="68"/>
    </location>
</feature>
<accession>A0A922JNM5</accession>
<name>A0A922JNM5_CARIL</name>
<dbReference type="EMBL" id="CM031829">
    <property type="protein sequence ID" value="KAG6711129.1"/>
    <property type="molecule type" value="Genomic_DNA"/>
</dbReference>
<dbReference type="Proteomes" id="UP000811246">
    <property type="component" value="Chromosome 5"/>
</dbReference>
<dbReference type="AlphaFoldDB" id="A0A922JNM5"/>
<comment type="caution">
    <text evidence="2">The sequence shown here is derived from an EMBL/GenBank/DDBJ whole genome shotgun (WGS) entry which is preliminary data.</text>
</comment>
<evidence type="ECO:0000256" key="1">
    <source>
        <dbReference type="SAM" id="SignalP"/>
    </source>
</evidence>
<gene>
    <name evidence="2" type="ORF">I3842_05G038100</name>
</gene>
<keyword evidence="1" id="KW-0732">Signal</keyword>
<proteinExistence type="predicted"/>
<evidence type="ECO:0008006" key="4">
    <source>
        <dbReference type="Google" id="ProtNLM"/>
    </source>
</evidence>
<protein>
    <recommendedName>
        <fullName evidence="4">Secreted protein</fullName>
    </recommendedName>
</protein>